<reference evidence="2 3" key="1">
    <citation type="journal article" date="2010" name="Nat. Biotechnol.">
        <title>Genome sequence of the model mushroom Schizophyllum commune.</title>
        <authorList>
            <person name="Ohm R.A."/>
            <person name="de Jong J.F."/>
            <person name="Lugones L.G."/>
            <person name="Aerts A."/>
            <person name="Kothe E."/>
            <person name="Stajich J.E."/>
            <person name="de Vries R.P."/>
            <person name="Record E."/>
            <person name="Levasseur A."/>
            <person name="Baker S.E."/>
            <person name="Bartholomew K.A."/>
            <person name="Coutinho P.M."/>
            <person name="Erdmann S."/>
            <person name="Fowler T.J."/>
            <person name="Gathman A.C."/>
            <person name="Lombard V."/>
            <person name="Henrissat B."/>
            <person name="Knabe N."/>
            <person name="Kuees U."/>
            <person name="Lilly W.W."/>
            <person name="Lindquist E."/>
            <person name="Lucas S."/>
            <person name="Magnuson J.K."/>
            <person name="Piumi F."/>
            <person name="Raudaskoski M."/>
            <person name="Salamov A."/>
            <person name="Schmutz J."/>
            <person name="Schwarze F.W.M.R."/>
            <person name="vanKuyk P.A."/>
            <person name="Horton J.S."/>
            <person name="Grigoriev I.V."/>
            <person name="Woesten H.A.B."/>
        </authorList>
    </citation>
    <scope>NUCLEOTIDE SEQUENCE [LARGE SCALE GENOMIC DNA]</scope>
    <source>
        <strain evidence="3">H4-8 / FGSC 9210</strain>
    </source>
</reference>
<feature type="region of interest" description="Disordered" evidence="1">
    <location>
        <begin position="551"/>
        <end position="601"/>
    </location>
</feature>
<dbReference type="InterPro" id="IPR036322">
    <property type="entry name" value="WD40_repeat_dom_sf"/>
</dbReference>
<dbReference type="SUPFAM" id="SSF50978">
    <property type="entry name" value="WD40 repeat-like"/>
    <property type="match status" value="1"/>
</dbReference>
<dbReference type="GeneID" id="9592381"/>
<dbReference type="OMA" id="HKENFFG"/>
<sequence length="645" mass="70931">MTTPSPYLQTLQALKGKRDRLVKKLHSDNATDDDDKRLLKVLMDVCENVRAASKDPGAADGMPALLDQTSKMLDTTIMMAYDSDAFDFLSSYAHTEDGTAPLIKDPTQQANLIGQLGDPLIELMQRVLGLPPQRGGSLPGSLPRHVTFDSTPKPHVNTSPLARFRDNSVPEIPSSAPTAQAVYYGACSISSDDVPPLPDQIITHPNADVLVMTGCSGWKQRDPFLAYFKITDIGNKWEGAPEVEVMECGLLDIARHIALDPNRKLIWAADDKRAKSYTYDGSGYLPVHTLSCQRSGPLAVVDNGTRVLRAGAKGVDVWNLDGLPTHGPEGDKHIGKGKINISNTSRDPDDLEDTIERSPGVKRTSSIDFDGSIEKWHLPSWWNTGGSLKAISSGFMARSTVVARDLQDQGKITQRYIGHGGDVHSITSSDADVSAFLTSASDGIVRLFDIRQPLPQLSIDSGEGSERTYSSLYVHVDGIPVIFTGGTHKTQSIKVWDPRAKKLVYELATGNNAVHSLAWDAPRATLYAATECDAMDRMGYRHDYRQARVRDFKIHDRRGQPPAPEADKEGKGNEMEVDGEDEDEDEEDYGHDRGWPDRSSHNEDYFGYPWDCGYHTLIRYKFGLDADPKVVPAYGDVPPGGDSDW</sequence>
<dbReference type="RefSeq" id="XP_003037367.1">
    <property type="nucleotide sequence ID" value="XM_003037321.1"/>
</dbReference>
<dbReference type="AlphaFoldDB" id="D8PQW3"/>
<dbReference type="SMART" id="SM00320">
    <property type="entry name" value="WD40"/>
    <property type="match status" value="2"/>
</dbReference>
<feature type="compositionally biased region" description="Acidic residues" evidence="1">
    <location>
        <begin position="575"/>
        <end position="589"/>
    </location>
</feature>
<dbReference type="HOGENOM" id="CLU_025074_0_0_1"/>
<dbReference type="InterPro" id="IPR015943">
    <property type="entry name" value="WD40/YVTN_repeat-like_dom_sf"/>
</dbReference>
<name>D8PQW3_SCHCM</name>
<evidence type="ECO:0000256" key="1">
    <source>
        <dbReference type="SAM" id="MobiDB-lite"/>
    </source>
</evidence>
<feature type="compositionally biased region" description="Basic and acidic residues" evidence="1">
    <location>
        <begin position="590"/>
        <end position="601"/>
    </location>
</feature>
<feature type="region of interest" description="Disordered" evidence="1">
    <location>
        <begin position="328"/>
        <end position="356"/>
    </location>
</feature>
<keyword evidence="3" id="KW-1185">Reference proteome</keyword>
<dbReference type="VEuPathDB" id="FungiDB:SCHCODRAFT_02663025"/>
<dbReference type="Gene3D" id="2.130.10.10">
    <property type="entry name" value="YVTN repeat-like/Quinoprotein amine dehydrogenase"/>
    <property type="match status" value="1"/>
</dbReference>
<dbReference type="Proteomes" id="UP000007431">
    <property type="component" value="Unassembled WGS sequence"/>
</dbReference>
<dbReference type="InterPro" id="IPR001680">
    <property type="entry name" value="WD40_rpt"/>
</dbReference>
<protein>
    <submittedName>
        <fullName evidence="2">Uncharacterized protein</fullName>
    </submittedName>
</protein>
<evidence type="ECO:0000313" key="3">
    <source>
        <dbReference type="Proteomes" id="UP000007431"/>
    </source>
</evidence>
<feature type="compositionally biased region" description="Basic and acidic residues" evidence="1">
    <location>
        <begin position="551"/>
        <end position="574"/>
    </location>
</feature>
<feature type="non-terminal residue" evidence="2">
    <location>
        <position position="645"/>
    </location>
</feature>
<proteinExistence type="predicted"/>
<organism evidence="3">
    <name type="scientific">Schizophyllum commune (strain H4-8 / FGSC 9210)</name>
    <name type="common">Split gill fungus</name>
    <dbReference type="NCBI Taxonomy" id="578458"/>
    <lineage>
        <taxon>Eukaryota</taxon>
        <taxon>Fungi</taxon>
        <taxon>Dikarya</taxon>
        <taxon>Basidiomycota</taxon>
        <taxon>Agaricomycotina</taxon>
        <taxon>Agaricomycetes</taxon>
        <taxon>Agaricomycetidae</taxon>
        <taxon>Agaricales</taxon>
        <taxon>Schizophyllaceae</taxon>
        <taxon>Schizophyllum</taxon>
    </lineage>
</organism>
<gene>
    <name evidence="2" type="ORF">SCHCODRAFT_104105</name>
</gene>
<dbReference type="EMBL" id="GL377302">
    <property type="protein sequence ID" value="EFJ02465.1"/>
    <property type="molecule type" value="Genomic_DNA"/>
</dbReference>
<accession>D8PQW3</accession>
<dbReference type="InParanoid" id="D8PQW3"/>
<dbReference type="KEGG" id="scm:SCHCO_02663025"/>
<dbReference type="OrthoDB" id="548949at2759"/>
<evidence type="ECO:0000313" key="2">
    <source>
        <dbReference type="EMBL" id="EFJ02465.1"/>
    </source>
</evidence>
<dbReference type="eggNOG" id="ENOG502SHN3">
    <property type="taxonomic scope" value="Eukaryota"/>
</dbReference>